<evidence type="ECO:0000259" key="9">
    <source>
        <dbReference type="Pfam" id="PF01488"/>
    </source>
</evidence>
<dbReference type="InterPro" id="IPR036291">
    <property type="entry name" value="NAD(P)-bd_dom_sf"/>
</dbReference>
<evidence type="ECO:0000256" key="5">
    <source>
        <dbReference type="ARBA" id="ARBA00023002"/>
    </source>
</evidence>
<evidence type="ECO:0000259" key="11">
    <source>
        <dbReference type="Pfam" id="PF18317"/>
    </source>
</evidence>
<feature type="binding site" evidence="8">
    <location>
        <position position="79"/>
    </location>
    <ligand>
        <name>NADP(+)</name>
        <dbReference type="ChEBI" id="CHEBI:58349"/>
    </ligand>
</feature>
<dbReference type="EC" id="1.1.1.25" evidence="2 8"/>
<keyword evidence="4 8" id="KW-0521">NADP</keyword>
<sequence length="281" mass="30337">MTTARAFVIGHPIGHSRSPMMHGYWIEQAGLDATYEKRDVPPEALAAFLAEFRANRWTGCNVTIPHKLAVMELVDEVQDVARAMGAVNCIWWEGDTLTGGNTDAMGFIGHLDDCHPGWDKDASRAVVLGAGGAARAAAYGLRARGLSVDLCNRTATKAQSLATHLGRDIAGHGNEALPSLLGRADLLVNTTSLGMIGQPQLDIDLAGMKPTAIIYDVVYVPLETPLLRQAAARGLRTVDGLGMLIHQGAEGFRRWFGITPEATADLRRLLEEDIRRETPHA</sequence>
<dbReference type="Proteomes" id="UP001595973">
    <property type="component" value="Unassembled WGS sequence"/>
</dbReference>
<feature type="binding site" evidence="8">
    <location>
        <begin position="16"/>
        <end position="18"/>
    </location>
    <ligand>
        <name>shikimate</name>
        <dbReference type="ChEBI" id="CHEBI:36208"/>
    </ligand>
</feature>
<dbReference type="Pfam" id="PF01488">
    <property type="entry name" value="Shikimate_DH"/>
    <property type="match status" value="1"/>
</dbReference>
<dbReference type="InterPro" id="IPR006151">
    <property type="entry name" value="Shikm_DH/Glu-tRNA_Rdtase"/>
</dbReference>
<feature type="binding site" evidence="8">
    <location>
        <position position="103"/>
    </location>
    <ligand>
        <name>shikimate</name>
        <dbReference type="ChEBI" id="CHEBI:36208"/>
    </ligand>
</feature>
<evidence type="ECO:0000256" key="7">
    <source>
        <dbReference type="ARBA" id="ARBA00049442"/>
    </source>
</evidence>
<keyword evidence="13" id="KW-1185">Reference proteome</keyword>
<dbReference type="PANTHER" id="PTHR21089">
    <property type="entry name" value="SHIKIMATE DEHYDROGENASE"/>
    <property type="match status" value="1"/>
</dbReference>
<dbReference type="CDD" id="cd01065">
    <property type="entry name" value="NAD_bind_Shikimate_DH"/>
    <property type="match status" value="1"/>
</dbReference>
<comment type="subunit">
    <text evidence="8">Homodimer.</text>
</comment>
<feature type="binding site" evidence="8">
    <location>
        <position position="247"/>
    </location>
    <ligand>
        <name>shikimate</name>
        <dbReference type="ChEBI" id="CHEBI:36208"/>
    </ligand>
</feature>
<comment type="similarity">
    <text evidence="8">Belongs to the shikimate dehydrogenase family.</text>
</comment>
<evidence type="ECO:0000256" key="8">
    <source>
        <dbReference type="HAMAP-Rule" id="MF_00222"/>
    </source>
</evidence>
<dbReference type="Gene3D" id="3.40.50.720">
    <property type="entry name" value="NAD(P)-binding Rossmann-like Domain"/>
    <property type="match status" value="1"/>
</dbReference>
<dbReference type="GO" id="GO:0004764">
    <property type="term" value="F:shikimate 3-dehydrogenase (NADP+) activity"/>
    <property type="evidence" value="ECO:0007669"/>
    <property type="project" value="UniProtKB-EC"/>
</dbReference>
<feature type="binding site" evidence="8">
    <location>
        <position position="240"/>
    </location>
    <ligand>
        <name>NADP(+)</name>
        <dbReference type="ChEBI" id="CHEBI:58349"/>
    </ligand>
</feature>
<organism evidence="12 13">
    <name type="scientific">Seohaeicola nanhaiensis</name>
    <dbReference type="NCBI Taxonomy" id="1387282"/>
    <lineage>
        <taxon>Bacteria</taxon>
        <taxon>Pseudomonadati</taxon>
        <taxon>Pseudomonadota</taxon>
        <taxon>Alphaproteobacteria</taxon>
        <taxon>Rhodobacterales</taxon>
        <taxon>Roseobacteraceae</taxon>
        <taxon>Seohaeicola</taxon>
    </lineage>
</organism>
<feature type="binding site" evidence="8">
    <location>
        <position position="219"/>
    </location>
    <ligand>
        <name>shikimate</name>
        <dbReference type="ChEBI" id="CHEBI:36208"/>
    </ligand>
</feature>
<evidence type="ECO:0000256" key="4">
    <source>
        <dbReference type="ARBA" id="ARBA00022857"/>
    </source>
</evidence>
<dbReference type="InterPro" id="IPR046346">
    <property type="entry name" value="Aminoacid_DH-like_N_sf"/>
</dbReference>
<dbReference type="PANTHER" id="PTHR21089:SF1">
    <property type="entry name" value="BIFUNCTIONAL 3-DEHYDROQUINATE DEHYDRATASE_SHIKIMATE DEHYDROGENASE, CHLOROPLASTIC"/>
    <property type="match status" value="1"/>
</dbReference>
<dbReference type="InterPro" id="IPR041121">
    <property type="entry name" value="SDH_C"/>
</dbReference>
<dbReference type="Pfam" id="PF08501">
    <property type="entry name" value="Shikimate_dh_N"/>
    <property type="match status" value="1"/>
</dbReference>
<comment type="function">
    <text evidence="8">Involved in the biosynthesis of the chorismate, which leads to the biosynthesis of aromatic amino acids. Catalyzes the reversible NADPH linked reduction of 3-dehydroshikimate (DHSA) to yield shikimate (SA).</text>
</comment>
<keyword evidence="3 8" id="KW-0028">Amino-acid biosynthesis</keyword>
<feature type="domain" description="Shikimate dehydrogenase substrate binding N-terminal" evidence="10">
    <location>
        <begin position="8"/>
        <end position="90"/>
    </location>
</feature>
<feature type="domain" description="Quinate/shikimate 5-dehydrogenase/glutamyl-tRNA reductase" evidence="9">
    <location>
        <begin position="122"/>
        <end position="192"/>
    </location>
</feature>
<dbReference type="InterPro" id="IPR022893">
    <property type="entry name" value="Shikimate_DH_fam"/>
</dbReference>
<accession>A0ABV9KEP1</accession>
<dbReference type="RefSeq" id="WP_380716690.1">
    <property type="nucleotide sequence ID" value="NZ_JBHSGI010000005.1"/>
</dbReference>
<reference evidence="13" key="1">
    <citation type="journal article" date="2019" name="Int. J. Syst. Evol. Microbiol.">
        <title>The Global Catalogue of Microorganisms (GCM) 10K type strain sequencing project: providing services to taxonomists for standard genome sequencing and annotation.</title>
        <authorList>
            <consortium name="The Broad Institute Genomics Platform"/>
            <consortium name="The Broad Institute Genome Sequencing Center for Infectious Disease"/>
            <person name="Wu L."/>
            <person name="Ma J."/>
        </authorList>
    </citation>
    <scope>NUCLEOTIDE SEQUENCE [LARGE SCALE GENOMIC DNA]</scope>
    <source>
        <strain evidence="13">CGMCC 4.7283</strain>
    </source>
</reference>
<evidence type="ECO:0000313" key="13">
    <source>
        <dbReference type="Proteomes" id="UP001595973"/>
    </source>
</evidence>
<evidence type="ECO:0000259" key="10">
    <source>
        <dbReference type="Pfam" id="PF08501"/>
    </source>
</evidence>
<feature type="binding site" evidence="8">
    <location>
        <position position="63"/>
    </location>
    <ligand>
        <name>shikimate</name>
        <dbReference type="ChEBI" id="CHEBI:36208"/>
    </ligand>
</feature>
<dbReference type="EMBL" id="JBHSGI010000005">
    <property type="protein sequence ID" value="MFC4668409.1"/>
    <property type="molecule type" value="Genomic_DNA"/>
</dbReference>
<comment type="pathway">
    <text evidence="1 8">Metabolic intermediate biosynthesis; chorismate biosynthesis; chorismate from D-erythrose 4-phosphate and phosphoenolpyruvate: step 4/7.</text>
</comment>
<proteinExistence type="inferred from homology"/>
<evidence type="ECO:0000256" key="3">
    <source>
        <dbReference type="ARBA" id="ARBA00022605"/>
    </source>
</evidence>
<keyword evidence="6 8" id="KW-0057">Aromatic amino acid biosynthesis</keyword>
<comment type="catalytic activity">
    <reaction evidence="7 8">
        <text>shikimate + NADP(+) = 3-dehydroshikimate + NADPH + H(+)</text>
        <dbReference type="Rhea" id="RHEA:17737"/>
        <dbReference type="ChEBI" id="CHEBI:15378"/>
        <dbReference type="ChEBI" id="CHEBI:16630"/>
        <dbReference type="ChEBI" id="CHEBI:36208"/>
        <dbReference type="ChEBI" id="CHEBI:57783"/>
        <dbReference type="ChEBI" id="CHEBI:58349"/>
        <dbReference type="EC" id="1.1.1.25"/>
    </reaction>
</comment>
<feature type="binding site" evidence="8">
    <location>
        <begin position="129"/>
        <end position="133"/>
    </location>
    <ligand>
        <name>NADP(+)</name>
        <dbReference type="ChEBI" id="CHEBI:58349"/>
    </ligand>
</feature>
<gene>
    <name evidence="8" type="primary">aroE</name>
    <name evidence="12" type="ORF">ACFO5X_07585</name>
</gene>
<dbReference type="Pfam" id="PF18317">
    <property type="entry name" value="SDH_C"/>
    <property type="match status" value="1"/>
</dbReference>
<evidence type="ECO:0000256" key="2">
    <source>
        <dbReference type="ARBA" id="ARBA00012962"/>
    </source>
</evidence>
<feature type="domain" description="SDH C-terminal" evidence="11">
    <location>
        <begin position="240"/>
        <end position="266"/>
    </location>
</feature>
<dbReference type="NCBIfam" id="TIGR00507">
    <property type="entry name" value="aroE"/>
    <property type="match status" value="1"/>
</dbReference>
<dbReference type="NCBIfam" id="NF001312">
    <property type="entry name" value="PRK00258.1-4"/>
    <property type="match status" value="1"/>
</dbReference>
<feature type="binding site" evidence="8">
    <location>
        <position position="217"/>
    </location>
    <ligand>
        <name>NADP(+)</name>
        <dbReference type="ChEBI" id="CHEBI:58349"/>
    </ligand>
</feature>
<dbReference type="InterPro" id="IPR011342">
    <property type="entry name" value="Shikimate_DH"/>
</dbReference>
<dbReference type="HAMAP" id="MF_00222">
    <property type="entry name" value="Shikimate_DH_AroE"/>
    <property type="match status" value="1"/>
</dbReference>
<feature type="binding site" evidence="8">
    <location>
        <begin position="152"/>
        <end position="157"/>
    </location>
    <ligand>
        <name>NADP(+)</name>
        <dbReference type="ChEBI" id="CHEBI:58349"/>
    </ligand>
</feature>
<feature type="active site" description="Proton acceptor" evidence="8">
    <location>
        <position position="67"/>
    </location>
</feature>
<evidence type="ECO:0000256" key="1">
    <source>
        <dbReference type="ARBA" id="ARBA00004871"/>
    </source>
</evidence>
<keyword evidence="5 8" id="KW-0560">Oxidoreductase</keyword>
<comment type="caution">
    <text evidence="12">The sequence shown here is derived from an EMBL/GenBank/DDBJ whole genome shotgun (WGS) entry which is preliminary data.</text>
</comment>
<dbReference type="InterPro" id="IPR013708">
    <property type="entry name" value="Shikimate_DH-bd_N"/>
</dbReference>
<feature type="binding site" evidence="8">
    <location>
        <position position="88"/>
    </location>
    <ligand>
        <name>shikimate</name>
        <dbReference type="ChEBI" id="CHEBI:36208"/>
    </ligand>
</feature>
<evidence type="ECO:0000256" key="6">
    <source>
        <dbReference type="ARBA" id="ARBA00023141"/>
    </source>
</evidence>
<dbReference type="SUPFAM" id="SSF53223">
    <property type="entry name" value="Aminoacid dehydrogenase-like, N-terminal domain"/>
    <property type="match status" value="1"/>
</dbReference>
<dbReference type="Gene3D" id="3.40.50.10860">
    <property type="entry name" value="Leucine Dehydrogenase, chain A, domain 1"/>
    <property type="match status" value="1"/>
</dbReference>
<evidence type="ECO:0000313" key="12">
    <source>
        <dbReference type="EMBL" id="MFC4668409.1"/>
    </source>
</evidence>
<dbReference type="SUPFAM" id="SSF51735">
    <property type="entry name" value="NAD(P)-binding Rossmann-fold domains"/>
    <property type="match status" value="1"/>
</dbReference>
<protein>
    <recommendedName>
        <fullName evidence="2 8">Shikimate dehydrogenase (NADP(+))</fullName>
        <shortName evidence="8">SDH</shortName>
        <ecNumber evidence="2 8">1.1.1.25</ecNumber>
    </recommendedName>
</protein>
<name>A0ABV9KEP1_9RHOB</name>